<dbReference type="Pfam" id="PF00550">
    <property type="entry name" value="PP-binding"/>
    <property type="match status" value="2"/>
</dbReference>
<dbReference type="PANTHER" id="PTHR45527">
    <property type="entry name" value="NONRIBOSOMAL PEPTIDE SYNTHETASE"/>
    <property type="match status" value="1"/>
</dbReference>
<dbReference type="Gene3D" id="1.10.1200.10">
    <property type="entry name" value="ACP-like"/>
    <property type="match status" value="2"/>
</dbReference>
<dbReference type="EMBL" id="ML002416">
    <property type="protein sequence ID" value="RKP38021.1"/>
    <property type="molecule type" value="Genomic_DNA"/>
</dbReference>
<dbReference type="InterPro" id="IPR010071">
    <property type="entry name" value="AA_adenyl_dom"/>
</dbReference>
<dbReference type="GO" id="GO:0016874">
    <property type="term" value="F:ligase activity"/>
    <property type="evidence" value="ECO:0007669"/>
    <property type="project" value="UniProtKB-KW"/>
</dbReference>
<dbReference type="InterPro" id="IPR000873">
    <property type="entry name" value="AMP-dep_synth/lig_dom"/>
</dbReference>
<evidence type="ECO:0000259" key="4">
    <source>
        <dbReference type="PROSITE" id="PS50075"/>
    </source>
</evidence>
<dbReference type="GO" id="GO:0043041">
    <property type="term" value="P:amino acid activation for nonribosomal peptide biosynthetic process"/>
    <property type="evidence" value="ECO:0007669"/>
    <property type="project" value="TreeGrafter"/>
</dbReference>
<keyword evidence="6" id="KW-1185">Reference proteome</keyword>
<dbReference type="Pfam" id="PF13193">
    <property type="entry name" value="AMP-binding_C"/>
    <property type="match status" value="1"/>
</dbReference>
<feature type="domain" description="Carrier" evidence="4">
    <location>
        <begin position="756"/>
        <end position="832"/>
    </location>
</feature>
<proteinExistence type="predicted"/>
<dbReference type="InterPro" id="IPR009081">
    <property type="entry name" value="PP-bd_ACP"/>
</dbReference>
<sequence>MIGAALNTPSTALRSSVVPANDQTTINLPLSKPRVPGLGYAAWGCDLFLPDLKLFRRDDFDQIGQLATGIILSRYCRQPAVAFSSWRDPIGSSDIIGQPQKNLRLILVEVSPDTPVSAAILQNHALSRFLDLSDPVAGVILHTSAGGPPVAHPMPEPDNNYYQSKEVKAVAHIVDLLTSSTAHIVVSCTLNQGHIQITVTHSRVQYRDSAVAEFTDQFVTIFAAIVQALKCDQPILIRNIPWVSGRELDRLMDFSLMNKPIQGIGPPIHKLFRDCTLRYADHIALVHGPDEWTYAQLDSASSELARALVDQYGARPEVRFALLIPKSIAYTMAILAVLKSGAAYIPLDPDYPPDRIQFVLEDSNASLLIAAESVLRNVSGQLKISAITVDPFVRQQATAELSDFQPFPSSPGDLAYVIYTSGTAGRPKGVLVEHRGVSNFSIDPYLREEYGPGHRVYQAASVAFDGILVNTFRTLCAGGTLIIPTENLLEDLQTIHTGLFLSSFLSRLDPASFPNMQAIAVGGEPLLPEQQAQWAPHCILANHYGPTEATVYSNLAVIGPDDDITIGRPIRNVFNLVVDEELRLVPVGVPGELLIGGVGVARGYQNLPELTATKFIPNPLGKGRVYRTGDYVRWLPNGSLEFLGRIDNQIKLRGYRIEIEEIEYVASQYPGVKQSVAVVVQDALVLYASPATLDPSGLLNYLSDHLSKPMVPELVVPVLDFKTTGVGKLDRRSLPSVDHLLSKHTSTSGSRPITNGILSKAEESLRRIWGQVLQQDPGQFDATDHFFRVGGDSISAILLVSKCRQSGYQLTVPLIYQYPELRRMAQQVQQPTSMDGNTGVQFNLSDTESQEISEELVRRGILPSDVEVLLPCIGVQGGLLTGLGVDPSAYTVQISIKIGGPLDFSRLIQAWNAVAKQHTPLRTMFVESSTKRSQGFVQAVVRSLSNVWTLGNKPLACLDSFLANNLRRGFVLKELMVRNFVFPTADSQLYDVIISAHHSLLDGWSMPLLLQAWMAAYHHPQLLVPSPLTSFPAVVDYVNQMDTAKASNFWATYLRDAHSTPAPMLFPGLSGASGSAIYYASIGIPKAHMLQFSQSRGITLATLFRVAYALVLGRLLDQDDVVFGVTLSGRNLDLLGMDQVIGPCINTLPFRVYLDQSPIHSWLQSLHHAQTSMLQFEHSSLSDITRWASAGQRGPLFHTLLGFENYASYVAEPSHHLILSELRVHESTEYPLTADFIVQSTAVQAKILYSTSAYSEEAIRHLVRMIETAVGQILSAQSGTTVDQLVLTRSPLARPITHGQESISTVSTSPFPSLAETWDSILSDYPDHLAYISKELSLSFSQVGQLADVLAFRSGQVLKSSYPSIVALVDSVEHLLICLVSAFKMGARLTLLAPPFTLDQLLTYTKLSASQAVWLPSTKVEEIRPFLNDVVKLIPLPDAVEAHIDKTRASRRFKPSAVSKNFALSFMSQRNSNSPALSTIHDSCIQLTLASTQSYISKNDRVIIDRSLALDSSPAAWLILSCLLSHKVILAPDSPLGVDIKSPTCHVMAANTRLDGLDGCNRLILYDLDQAHWYDSINFAESTDTCISFIGTVFQGHQQVTKEQLISRCLPTIDTTPLFYSLGVLDCHDRLCPPGVVGRLAFFEISSSKYSAPTKHPVLGYRDNNNGIRMLGPITQREVVEGQQIHFGILTQALAGAGALFPRCLILPDNRLVALVANTTEGELIQLKTSMVSPDIPSALVPSAIISTHAFPHVANLADRLLSHFAQAYLATLPFYNDHSMSKLEWWLTTVVNELHISLKPSADYSTSPLLRSSSEATLAQLELLRHRIYSKFNASLTMGDLVKHPELRKLTSILSERIDQSLVEHSGEVSTNGAAFYAPNSLPLYLRTIPVTDRQQQIWSLGRMGTNSAGFYHQCLITSEAPIQLKSIQQAIDQLASAFESLRFRFNSAQGTLTCHVLPHVQIGITEHWLPNSQSLVVDDLLSGEVKLDLDRGVLSQVDLYHSSITIKGGIASALCLQVHDIAVDSSLFDRIVKYIVTGLHGIPQNNSSQRVTRPNSCHRDANDTDSSYWRSLLRDPPTELHLPFDHPRPLLPSFQHATVGLKLGSGLMASLFNCKSANPLAQGDIWLALFASFLRRLTGQDDIIIDYSSVEDRSDDQIVGAAEQSDTHTPIRCSGNWPAHISQLAEHLSLQRRQSMRYPTPSVNLYSTLGDHLGLIRLLGLARVRVSIFSDFYEKLDYNVTRVIYPSTAQSLFTYDLELVIRGIASARYCDLRFNSDVLESSTAERLIRNFLHYAQGCFYQDQPWTRTSIVSPDEYRTLIDNFAFGGLLTTECPMTPPADVLRHFFRIATLYPDRAATEILGKSCTYIELVDRISSVAAGLRAAQIQPGDKIAVIVANHPDTVLTNVVALSELFGHDNTTNNEPNCHPNRPDDLAYIIFTSGSTGLPKGVMVLRSNLDYIIFNPVFQDLRVVGQRVMMGSSPGFDAFIINSLVTLCGGSTLVFYHDNLADTLRQVDQTWLVPSVINRLNPSNYPNLKKLCLVGEPLSRELVDKWSAVPGIYNGYGPTETTIISHFTRVPPTGPITIGPPVPNYECYILDSQLQLVPIGAIGEICIGGVGVSLGYINRPDLNPIKFIDNPFTGRGRLYRSGDLGRWLPDGRVECVGRMDSQIKLRGFRIELNEIRSVLLRQPGVRDCTVFVHDQFLVSYVFPESAANNEVLHNAVANHLPLYMVPSYFMGLPTVPLTINGKCDTKFLLDHFTEYLTTQRRQDPTDSSLTLSSRPLGALTQALQWFFDHPWRNPHHFNQSFALELTRPLSVTQITSALLSLINHHNLLRCQFTEDGSNSPSRWSQRILPPLATLPIPVLEAIVPLSGCPIQFKLIQSSLDISQGHHLAAGLITVLDNNGNSKCLSVTLDSIISDELLGVDTHLIQPLELMLAGLFQALYSLTQAPTITIFNESHGRHSWDTNLDPSRTVGWFTTLLPCQTQASAGTTPLDFLKSAKQAHRSASGTHGLHQSLQKWLNCTDVVPSSHQSYSPIDVAFNYLGHTVDHGTLTQQGRAPWLPCHELMSDMAVCDANELRTQLIEIIGLPTSDGLVFTVRYCPQVIATGNIEVLLNRFHSSLVSLVHYVNQSPSPSLWTPMDFPDLQTTLPELVKLEAELITVGLSGNDVEDIYPMLPMQQGMWTATAKDPSEYLVQLAFTVTGISNLDQLQVATRAVVGDYTILRTMFITSWSNSHCQGVQVVIREPRFGWHVINEWSDVDSISEPDFMLSNKRRGFGPGEPLLRAHVKQLSVNTFRYLLTIHHALIDGWSIGILVGRLRAHLQNDTEILLVRPPAFRNYVAHMHISDKQSAKSFWSEYLRGVEQPTKIELPKPTCKPDSPRAELKMTLFEDADTITQLAHHMGITPYVLIKAAWALLLSRYTDQPDVIFGNTVSGRALPLADIESHLGCLINTVPFRVRADETMTVAEWVTAIHNSSQQVVSFEHHHISEINTWVEGENRPSDLFNTLVVYESYPNTGTDCLDHPVTFTDTGFLESSDYPLTLVVQMECGELSACLSWNSFQFGPVYIDTLSKHLCTLFNGLVFALANADGQIRIQDLEMLSPEEHEVMVKQFACPRRTIDRDACVPALFTRSVQIRPNVTAVEYEDTKWTYAHLYHQSLSLAQQLLDRGVQRETPIGLLIDRVPSTIAAFMGLQLSGAALIPLDPTFPIERIQYITEDCGIGLVLTNMADQSKLNAIRSTLTQVEIQLIGPWLLPLQLPQDQLPILPNIRPTDLSHIVYTSGTTGRPKGVQIEHRLMGNFVQQLESTYGISAGLRLMQNMALTFDAALLEIFTGLCKGATLVLRTDLLDTLPKVDAIFATPTVLASLDPAKYPNLQTIISGGEALPREVAKRWARHCRLFNIYGPTEVLVSHTVEYSLGDILTIGRPVPNTQGYILDRYLRPVPTGVRGEIYVGGAQVARGYVNLPDLNTARLIPNPFSGSDNMYRTGDSARWLPNGTVEYFSRHDDQVKIRGHRIEPQEIESVLLSHPDVQSAAVVIDSQKIYAFVCPCSVSIGSVKSHIGRILPAYMNPTTIFNLDVLPRNTNGKTDKRVLTTRIAELTSMTAGRTITAPQNSAQALVVDALSQTLGIPSIEIGIYDSFFQLGGDSISAIRLSSLCRDCGLYISIAQVFKCSNIIELAECVSDYSIPDGPLESHSTTIYEPYSLLGEMSSSSPGVDSLLQEAASQLKLGLDEISDILPVSGLQLGFLVSTLKDPSS</sequence>
<keyword evidence="1" id="KW-0596">Phosphopantetheine</keyword>
<reference evidence="6" key="1">
    <citation type="journal article" date="2018" name="Nat. Microbiol.">
        <title>Leveraging single-cell genomics to expand the fungal tree of life.</title>
        <authorList>
            <person name="Ahrendt S.R."/>
            <person name="Quandt C.A."/>
            <person name="Ciobanu D."/>
            <person name="Clum A."/>
            <person name="Salamov A."/>
            <person name="Andreopoulos B."/>
            <person name="Cheng J.F."/>
            <person name="Woyke T."/>
            <person name="Pelin A."/>
            <person name="Henrissat B."/>
            <person name="Reynolds N.K."/>
            <person name="Benny G.L."/>
            <person name="Smith M.E."/>
            <person name="James T.Y."/>
            <person name="Grigoriev I.V."/>
        </authorList>
    </citation>
    <scope>NUCLEOTIDE SEQUENCE [LARGE SCALE GENOMIC DNA]</scope>
    <source>
        <strain evidence="6">RSA 468</strain>
    </source>
</reference>
<accession>A0A4P9ZY87</accession>
<dbReference type="NCBIfam" id="TIGR01733">
    <property type="entry name" value="AA-adenyl-dom"/>
    <property type="match status" value="2"/>
</dbReference>
<dbReference type="NCBIfam" id="NF003417">
    <property type="entry name" value="PRK04813.1"/>
    <property type="match status" value="4"/>
</dbReference>
<dbReference type="CDD" id="cd05930">
    <property type="entry name" value="A_NRPS"/>
    <property type="match status" value="3"/>
</dbReference>
<dbReference type="SMART" id="SM00823">
    <property type="entry name" value="PKS_PP"/>
    <property type="match status" value="2"/>
</dbReference>
<dbReference type="GO" id="GO:0031177">
    <property type="term" value="F:phosphopantetheine binding"/>
    <property type="evidence" value="ECO:0007669"/>
    <property type="project" value="InterPro"/>
</dbReference>
<protein>
    <recommendedName>
        <fullName evidence="4">Carrier domain-containing protein</fullName>
    </recommendedName>
</protein>
<dbReference type="InterPro" id="IPR023213">
    <property type="entry name" value="CAT-like_dom_sf"/>
</dbReference>
<dbReference type="SUPFAM" id="SSF52777">
    <property type="entry name" value="CoA-dependent acyltransferases"/>
    <property type="match status" value="8"/>
</dbReference>
<keyword evidence="3" id="KW-0436">Ligase</keyword>
<dbReference type="InterPro" id="IPR001242">
    <property type="entry name" value="Condensation_dom"/>
</dbReference>
<dbReference type="Proteomes" id="UP000268162">
    <property type="component" value="Unassembled WGS sequence"/>
</dbReference>
<dbReference type="InterPro" id="IPR025110">
    <property type="entry name" value="AMP-bd_C"/>
</dbReference>
<dbReference type="Gene3D" id="3.30.559.30">
    <property type="entry name" value="Nonribosomal peptide synthetase, condensation domain"/>
    <property type="match status" value="4"/>
</dbReference>
<evidence type="ECO:0000256" key="3">
    <source>
        <dbReference type="ARBA" id="ARBA00022598"/>
    </source>
</evidence>
<evidence type="ECO:0000313" key="6">
    <source>
        <dbReference type="Proteomes" id="UP000268162"/>
    </source>
</evidence>
<dbReference type="InterPro" id="IPR036736">
    <property type="entry name" value="ACP-like_sf"/>
</dbReference>
<dbReference type="InterPro" id="IPR020845">
    <property type="entry name" value="AMP-binding_CS"/>
</dbReference>
<keyword evidence="2" id="KW-0597">Phosphoprotein</keyword>
<dbReference type="PROSITE" id="PS50075">
    <property type="entry name" value="CARRIER"/>
    <property type="match status" value="2"/>
</dbReference>
<evidence type="ECO:0000256" key="1">
    <source>
        <dbReference type="ARBA" id="ARBA00022450"/>
    </source>
</evidence>
<dbReference type="Pfam" id="PF00501">
    <property type="entry name" value="AMP-binding"/>
    <property type="match status" value="3"/>
</dbReference>
<dbReference type="GO" id="GO:0005737">
    <property type="term" value="C:cytoplasm"/>
    <property type="evidence" value="ECO:0007669"/>
    <property type="project" value="TreeGrafter"/>
</dbReference>
<dbReference type="STRING" id="215637.A0A4P9ZY87"/>
<feature type="non-terminal residue" evidence="5">
    <location>
        <position position="4266"/>
    </location>
</feature>
<dbReference type="FunFam" id="3.40.50.980:FF:000001">
    <property type="entry name" value="Non-ribosomal peptide synthetase"/>
    <property type="match status" value="1"/>
</dbReference>
<dbReference type="SUPFAM" id="SSF47336">
    <property type="entry name" value="ACP-like"/>
    <property type="match status" value="2"/>
</dbReference>
<dbReference type="SUPFAM" id="SSF56801">
    <property type="entry name" value="Acetyl-CoA synthetase-like"/>
    <property type="match status" value="4"/>
</dbReference>
<feature type="domain" description="Carrier" evidence="4">
    <location>
        <begin position="4119"/>
        <end position="4195"/>
    </location>
</feature>
<dbReference type="Gene3D" id="3.30.300.30">
    <property type="match status" value="3"/>
</dbReference>
<dbReference type="PROSITE" id="PS00455">
    <property type="entry name" value="AMP_BINDING"/>
    <property type="match status" value="2"/>
</dbReference>
<dbReference type="CDD" id="cd19542">
    <property type="entry name" value="CT_NRPS-like"/>
    <property type="match status" value="1"/>
</dbReference>
<evidence type="ECO:0000256" key="2">
    <source>
        <dbReference type="ARBA" id="ARBA00022553"/>
    </source>
</evidence>
<dbReference type="InterPro" id="IPR042099">
    <property type="entry name" value="ANL_N_sf"/>
</dbReference>
<evidence type="ECO:0000313" key="5">
    <source>
        <dbReference type="EMBL" id="RKP38021.1"/>
    </source>
</evidence>
<dbReference type="InterPro" id="IPR020806">
    <property type="entry name" value="PKS_PP-bd"/>
</dbReference>
<dbReference type="PANTHER" id="PTHR45527:SF1">
    <property type="entry name" value="FATTY ACID SYNTHASE"/>
    <property type="match status" value="1"/>
</dbReference>
<dbReference type="Gene3D" id="3.40.50.12780">
    <property type="entry name" value="N-terminal domain of ligase-like"/>
    <property type="match status" value="3"/>
</dbReference>
<dbReference type="Pfam" id="PF00668">
    <property type="entry name" value="Condensation"/>
    <property type="match status" value="3"/>
</dbReference>
<organism evidence="5 6">
    <name type="scientific">Dimargaris cristalligena</name>
    <dbReference type="NCBI Taxonomy" id="215637"/>
    <lineage>
        <taxon>Eukaryota</taxon>
        <taxon>Fungi</taxon>
        <taxon>Fungi incertae sedis</taxon>
        <taxon>Zoopagomycota</taxon>
        <taxon>Kickxellomycotina</taxon>
        <taxon>Dimargaritomycetes</taxon>
        <taxon>Dimargaritales</taxon>
        <taxon>Dimargaritaceae</taxon>
        <taxon>Dimargaris</taxon>
    </lineage>
</organism>
<dbReference type="InterPro" id="IPR045851">
    <property type="entry name" value="AMP-bd_C_sf"/>
</dbReference>
<dbReference type="GO" id="GO:0044550">
    <property type="term" value="P:secondary metabolite biosynthetic process"/>
    <property type="evidence" value="ECO:0007669"/>
    <property type="project" value="TreeGrafter"/>
</dbReference>
<dbReference type="Gene3D" id="3.40.50.980">
    <property type="match status" value="1"/>
</dbReference>
<name>A0A4P9ZY87_9FUNG</name>
<dbReference type="Gene3D" id="3.30.559.10">
    <property type="entry name" value="Chloramphenicol acetyltransferase-like domain"/>
    <property type="match status" value="3"/>
</dbReference>
<gene>
    <name evidence="5" type="ORF">BJ085DRAFT_40295</name>
</gene>